<dbReference type="PANTHER" id="PTHR43575:SF1">
    <property type="entry name" value="PROTEIN ABCI7, CHLOROPLASTIC"/>
    <property type="match status" value="1"/>
</dbReference>
<dbReference type="InterPro" id="IPR037284">
    <property type="entry name" value="SUF_FeS_clus_asmbl_SufBD_sf"/>
</dbReference>
<dbReference type="AlphaFoldDB" id="A0A0U2XUE9"/>
<dbReference type="Pfam" id="PF01458">
    <property type="entry name" value="SUFBD_core"/>
    <property type="match status" value="1"/>
</dbReference>
<reference evidence="2" key="1">
    <citation type="journal article" date="2016" name="ISME J.">
        <title>Functional metagenomic screen reveals new and diverse microbial rhodopsins.</title>
        <authorList>
            <person name="Pushkarev A."/>
            <person name="Beja O."/>
        </authorList>
    </citation>
    <scope>NUCLEOTIDE SEQUENCE</scope>
</reference>
<organism evidence="2">
    <name type="scientific">uncultured bacterium EIL26B11</name>
    <dbReference type="NCBI Taxonomy" id="1768201"/>
    <lineage>
        <taxon>Bacteria</taxon>
        <taxon>environmental samples</taxon>
    </lineage>
</organism>
<dbReference type="GO" id="GO:0016226">
    <property type="term" value="P:iron-sulfur cluster assembly"/>
    <property type="evidence" value="ECO:0007669"/>
    <property type="project" value="InterPro"/>
</dbReference>
<feature type="domain" description="SUF system FeS cluster assembly SufBD core" evidence="1">
    <location>
        <begin position="128"/>
        <end position="352"/>
    </location>
</feature>
<dbReference type="InterPro" id="IPR000825">
    <property type="entry name" value="SUF_FeS_clus_asmbl_SufBD_core"/>
</dbReference>
<accession>A0A0U2XUE9</accession>
<protein>
    <recommendedName>
        <fullName evidence="1">SUF system FeS cluster assembly SufBD core domain-containing protein</fullName>
    </recommendedName>
</protein>
<dbReference type="SUPFAM" id="SSF101960">
    <property type="entry name" value="Stabilizer of iron transporter SufD"/>
    <property type="match status" value="1"/>
</dbReference>
<sequence length="385" mass="43237">MNNKVFSKKLISEPYDSLKEISTKDEDWKYTNISESINNFKVEEENNNLVENTDFDIVFNSNEFICKDNETFSVTDLNDVSEPLITDYALRPVDRFLAQQYQKCNSGIIIDFKENNQEFVTLNLQNTGLSTPYIGINVEKNVTAKLSIKFGDSLNADIYSIIEVLTNSNSNLELIIDADTPKEIDIINSIFARVEKDGFFNIHTVSTGGSFSRNRIDVDLIGDGAGFNIDGVYFGEKAQVHDNRVFVNHIAKRTTSNMLTKGVLGDESRSVFTGTIHIAEGAEKTESHQENRNILLSETASAQSVPNLEILCDDVLCGHGSSVGPIEENLYHYVMSRGIDKTSAEKLLIKGFFNEVISEDGWETISDKVSEEIMQKYLNVLERSK</sequence>
<dbReference type="EMBL" id="KT201089">
    <property type="protein sequence ID" value="ALS56165.1"/>
    <property type="molecule type" value="Genomic_DNA"/>
</dbReference>
<name>A0A0U2XUE9_9BACT</name>
<proteinExistence type="predicted"/>
<dbReference type="PANTHER" id="PTHR43575">
    <property type="entry name" value="PROTEIN ABCI7, CHLOROPLASTIC"/>
    <property type="match status" value="1"/>
</dbReference>
<evidence type="ECO:0000259" key="1">
    <source>
        <dbReference type="Pfam" id="PF01458"/>
    </source>
</evidence>
<dbReference type="InterPro" id="IPR055346">
    <property type="entry name" value="Fe-S_cluster_assembly_SufBD"/>
</dbReference>
<evidence type="ECO:0000313" key="2">
    <source>
        <dbReference type="EMBL" id="ALS56165.1"/>
    </source>
</evidence>